<evidence type="ECO:0000259" key="1">
    <source>
        <dbReference type="Pfam" id="PF00534"/>
    </source>
</evidence>
<dbReference type="InterPro" id="IPR001296">
    <property type="entry name" value="Glyco_trans_1"/>
</dbReference>
<organism evidence="2 3">
    <name type="scientific">Peribacillus simplex NBRC 15720 = DSM 1321</name>
    <dbReference type="NCBI Taxonomy" id="1349754"/>
    <lineage>
        <taxon>Bacteria</taxon>
        <taxon>Bacillati</taxon>
        <taxon>Bacillota</taxon>
        <taxon>Bacilli</taxon>
        <taxon>Bacillales</taxon>
        <taxon>Bacillaceae</taxon>
        <taxon>Peribacillus</taxon>
    </lineage>
</organism>
<feature type="domain" description="Glycosyl transferase family 1" evidence="1">
    <location>
        <begin position="199"/>
        <end position="327"/>
    </location>
</feature>
<dbReference type="EMBL" id="CP017704">
    <property type="protein sequence ID" value="ASS96095.1"/>
    <property type="molecule type" value="Genomic_DNA"/>
</dbReference>
<dbReference type="GeneID" id="56475169"/>
<dbReference type="SUPFAM" id="SSF53756">
    <property type="entry name" value="UDP-Glycosyltransferase/glycogen phosphorylase"/>
    <property type="match status" value="1"/>
</dbReference>
<dbReference type="Proteomes" id="UP000214618">
    <property type="component" value="Chromosome"/>
</dbReference>
<name>A0A223ELZ2_9BACI</name>
<dbReference type="Pfam" id="PF00534">
    <property type="entry name" value="Glycos_transf_1"/>
    <property type="match status" value="1"/>
</dbReference>
<sequence>MILLLSSNKADSKMGVGVYKKNIGQVNAYKDLGYETIFGYMLSDKFVFEFSNDRKIEINLLQKGVFNKQKVIFKKVFEICKEYNVKLIHARWEYLNFYTYLSLASLRRTIKIYLEIPTFPIYPQRMKTLRDLFKAGDYSSLSKSTIRYIIDASSIPFVRFGVDRIINFNGYDRVWGIKAIPLSNGVSINSLKIKKINQSTEIRIVAVANIAVWHGYDRVLYGLHEYYKNSLKNNIDTKVFFDVIGEGREKETLQTLCKKLDIEDYVIFHGYKVGEELDAIFDNSNVAVNLLGMHRIGKVKNVSSLKEKEYCAKGIPFICSSTRSLGEVQKYIYEVPSDESPVDIEGVLNFLNNIGDMDQVIKTLRGYALNNFDWSIQNKKIIDDYSQS</sequence>
<accession>A0A223ELZ2</accession>
<reference evidence="2 3" key="1">
    <citation type="submission" date="2016-10" db="EMBL/GenBank/DDBJ databases">
        <title>The whole genome sequencing and assembly of Bacillus simplex DSM 1321 strain.</title>
        <authorList>
            <person name="Park M.-K."/>
            <person name="Lee Y.-J."/>
            <person name="Yi H."/>
            <person name="Bahn Y.-S."/>
            <person name="Kim J.F."/>
            <person name="Lee D.-W."/>
        </authorList>
    </citation>
    <scope>NUCLEOTIDE SEQUENCE [LARGE SCALE GENOMIC DNA]</scope>
    <source>
        <strain evidence="2 3">DSM 1321</strain>
    </source>
</reference>
<dbReference type="Gene3D" id="3.40.50.2000">
    <property type="entry name" value="Glycogen Phosphorylase B"/>
    <property type="match status" value="2"/>
</dbReference>
<dbReference type="RefSeq" id="WP_063232932.1">
    <property type="nucleotide sequence ID" value="NZ_BCVO01000004.1"/>
</dbReference>
<protein>
    <recommendedName>
        <fullName evidence="1">Glycosyl transferase family 1 domain-containing protein</fullName>
    </recommendedName>
</protein>
<evidence type="ECO:0000313" key="3">
    <source>
        <dbReference type="Proteomes" id="UP000214618"/>
    </source>
</evidence>
<proteinExistence type="predicted"/>
<dbReference type="GO" id="GO:0016757">
    <property type="term" value="F:glycosyltransferase activity"/>
    <property type="evidence" value="ECO:0007669"/>
    <property type="project" value="InterPro"/>
</dbReference>
<dbReference type="AlphaFoldDB" id="A0A223ELZ2"/>
<evidence type="ECO:0000313" key="2">
    <source>
        <dbReference type="EMBL" id="ASS96095.1"/>
    </source>
</evidence>
<gene>
    <name evidence="2" type="ORF">BS1321_20585</name>
</gene>